<dbReference type="GO" id="GO:0030632">
    <property type="term" value="P:D-alanine biosynthetic process"/>
    <property type="evidence" value="ECO:0007669"/>
    <property type="project" value="TreeGrafter"/>
</dbReference>
<dbReference type="GO" id="GO:0009252">
    <property type="term" value="P:peptidoglycan biosynthetic process"/>
    <property type="evidence" value="ECO:0007669"/>
    <property type="project" value="TreeGrafter"/>
</dbReference>
<dbReference type="GO" id="GO:0005829">
    <property type="term" value="C:cytosol"/>
    <property type="evidence" value="ECO:0007669"/>
    <property type="project" value="TreeGrafter"/>
</dbReference>
<comment type="cofactor">
    <cofactor evidence="1">
        <name>pyridoxal 5'-phosphate</name>
        <dbReference type="ChEBI" id="CHEBI:597326"/>
    </cofactor>
</comment>
<evidence type="ECO:0000259" key="4">
    <source>
        <dbReference type="Pfam" id="PF01168"/>
    </source>
</evidence>
<dbReference type="GO" id="GO:0030170">
    <property type="term" value="F:pyridoxal phosphate binding"/>
    <property type="evidence" value="ECO:0007669"/>
    <property type="project" value="TreeGrafter"/>
</dbReference>
<dbReference type="EMBL" id="AZMM01017879">
    <property type="protein sequence ID" value="ETJ25261.1"/>
    <property type="molecule type" value="Genomic_DNA"/>
</dbReference>
<feature type="non-terminal residue" evidence="5">
    <location>
        <position position="84"/>
    </location>
</feature>
<protein>
    <submittedName>
        <fullName evidence="5">Alanine racemase</fullName>
    </submittedName>
</protein>
<dbReference type="SUPFAM" id="SSF51419">
    <property type="entry name" value="PLP-binding barrel"/>
    <property type="match status" value="1"/>
</dbReference>
<gene>
    <name evidence="5" type="ORF">Q604_UNBC17879G0001</name>
</gene>
<dbReference type="Gene3D" id="3.20.20.10">
    <property type="entry name" value="Alanine racemase"/>
    <property type="match status" value="1"/>
</dbReference>
<dbReference type="Pfam" id="PF01168">
    <property type="entry name" value="Ala_racemase_N"/>
    <property type="match status" value="1"/>
</dbReference>
<proteinExistence type="predicted"/>
<dbReference type="InterPro" id="IPR000821">
    <property type="entry name" value="Ala_racemase"/>
</dbReference>
<dbReference type="InterPro" id="IPR029066">
    <property type="entry name" value="PLP-binding_barrel"/>
</dbReference>
<dbReference type="PANTHER" id="PTHR30511:SF0">
    <property type="entry name" value="ALANINE RACEMASE, CATABOLIC-RELATED"/>
    <property type="match status" value="1"/>
</dbReference>
<name>W1X4Y6_9ZZZZ</name>
<organism evidence="5">
    <name type="scientific">human gut metagenome</name>
    <dbReference type="NCBI Taxonomy" id="408170"/>
    <lineage>
        <taxon>unclassified sequences</taxon>
        <taxon>metagenomes</taxon>
        <taxon>organismal metagenomes</taxon>
    </lineage>
</organism>
<dbReference type="InterPro" id="IPR001608">
    <property type="entry name" value="Ala_racemase_N"/>
</dbReference>
<keyword evidence="3" id="KW-0413">Isomerase</keyword>
<evidence type="ECO:0000256" key="3">
    <source>
        <dbReference type="ARBA" id="ARBA00023235"/>
    </source>
</evidence>
<evidence type="ECO:0000256" key="2">
    <source>
        <dbReference type="ARBA" id="ARBA00022898"/>
    </source>
</evidence>
<sequence length="84" mass="9210">NKFLLLLKNGASRLAVAVLTEGIELRKSKITAPIMILGYTPEYLGEELITYDIEQTVYSLEYANASKSISAHTGLSIFSINNTS</sequence>
<dbReference type="PANTHER" id="PTHR30511">
    <property type="entry name" value="ALANINE RACEMASE"/>
    <property type="match status" value="1"/>
</dbReference>
<evidence type="ECO:0000313" key="5">
    <source>
        <dbReference type="EMBL" id="ETJ25261.1"/>
    </source>
</evidence>
<accession>W1X4Y6</accession>
<dbReference type="AlphaFoldDB" id="W1X4Y6"/>
<keyword evidence="2" id="KW-0663">Pyridoxal phosphate</keyword>
<feature type="domain" description="Alanine racemase N-terminal" evidence="4">
    <location>
        <begin position="6"/>
        <end position="71"/>
    </location>
</feature>
<dbReference type="GO" id="GO:0008784">
    <property type="term" value="F:alanine racemase activity"/>
    <property type="evidence" value="ECO:0007669"/>
    <property type="project" value="TreeGrafter"/>
</dbReference>
<feature type="non-terminal residue" evidence="5">
    <location>
        <position position="1"/>
    </location>
</feature>
<reference evidence="5" key="1">
    <citation type="submission" date="2013-12" db="EMBL/GenBank/DDBJ databases">
        <title>A Varibaculum cambriense genome reconstructed from a premature infant gut community with otherwise low bacterial novelty that shifts toward anaerobic metabolism during the third week of life.</title>
        <authorList>
            <person name="Brown C.T."/>
            <person name="Sharon I."/>
            <person name="Thomas B.C."/>
            <person name="Castelle C.J."/>
            <person name="Morowitz M.J."/>
            <person name="Banfield J.F."/>
        </authorList>
    </citation>
    <scope>NUCLEOTIDE SEQUENCE</scope>
</reference>
<evidence type="ECO:0000256" key="1">
    <source>
        <dbReference type="ARBA" id="ARBA00001933"/>
    </source>
</evidence>
<comment type="caution">
    <text evidence="5">The sequence shown here is derived from an EMBL/GenBank/DDBJ whole genome shotgun (WGS) entry which is preliminary data.</text>
</comment>